<evidence type="ECO:0000256" key="3">
    <source>
        <dbReference type="ARBA" id="ARBA00022692"/>
    </source>
</evidence>
<dbReference type="RefSeq" id="WP_255039499.1">
    <property type="nucleotide sequence ID" value="NZ_RJUF01000192.1"/>
</dbReference>
<feature type="transmembrane region" description="Helical" evidence="6">
    <location>
        <begin position="20"/>
        <end position="47"/>
    </location>
</feature>
<accession>A0AAE3H7Y3</accession>
<evidence type="ECO:0000256" key="1">
    <source>
        <dbReference type="ARBA" id="ARBA00004651"/>
    </source>
</evidence>
<evidence type="ECO:0000313" key="9">
    <source>
        <dbReference type="Proteomes" id="UP001204144"/>
    </source>
</evidence>
<dbReference type="InterPro" id="IPR051791">
    <property type="entry name" value="Pra-immunoreactive"/>
</dbReference>
<feature type="transmembrane region" description="Helical" evidence="6">
    <location>
        <begin position="124"/>
        <end position="143"/>
    </location>
</feature>
<name>A0AAE3H7Y3_9BACT</name>
<reference evidence="8 9" key="1">
    <citation type="submission" date="2018-11" db="EMBL/GenBank/DDBJ databases">
        <title>Novel bacteria species description.</title>
        <authorList>
            <person name="Han J.-H."/>
        </authorList>
    </citation>
    <scope>NUCLEOTIDE SEQUENCE [LARGE SCALE GENOMIC DNA]</scope>
    <source>
        <strain evidence="8 9">KCTC23259</strain>
    </source>
</reference>
<dbReference type="AlphaFoldDB" id="A0AAE3H7Y3"/>
<feature type="transmembrane region" description="Helical" evidence="6">
    <location>
        <begin position="59"/>
        <end position="84"/>
    </location>
</feature>
<keyword evidence="4 6" id="KW-1133">Transmembrane helix</keyword>
<protein>
    <submittedName>
        <fullName evidence="8">RDD family protein</fullName>
    </submittedName>
</protein>
<organism evidence="8 9">
    <name type="scientific">Lacihabitans soyangensis</name>
    <dbReference type="NCBI Taxonomy" id="869394"/>
    <lineage>
        <taxon>Bacteria</taxon>
        <taxon>Pseudomonadati</taxon>
        <taxon>Bacteroidota</taxon>
        <taxon>Cytophagia</taxon>
        <taxon>Cytophagales</taxon>
        <taxon>Leadbetterellaceae</taxon>
        <taxon>Lacihabitans</taxon>
    </lineage>
</organism>
<dbReference type="Pfam" id="PF06271">
    <property type="entry name" value="RDD"/>
    <property type="match status" value="1"/>
</dbReference>
<sequence length="162" mass="17819">MNNLEFASFGKRFAAILLDIVIIILINYVLSAVLLAPFGGLTGIMGFNDFQFGENIVKGAAVGIGAVMVFFLSILAGFLVAFLYDFILVASPLHATLGKKLLQIEVLKSNGQTLSIFSAFLRSLMKFITGYIFFFLWLICLFTNKKQNLHDLIADAVVVNNN</sequence>
<feature type="domain" description="RDD" evidence="7">
    <location>
        <begin position="7"/>
        <end position="154"/>
    </location>
</feature>
<comment type="subcellular location">
    <subcellularLocation>
        <location evidence="1">Cell membrane</location>
        <topology evidence="1">Multi-pass membrane protein</topology>
    </subcellularLocation>
</comment>
<keyword evidence="2" id="KW-1003">Cell membrane</keyword>
<dbReference type="GO" id="GO:0005886">
    <property type="term" value="C:plasma membrane"/>
    <property type="evidence" value="ECO:0007669"/>
    <property type="project" value="UniProtKB-SubCell"/>
</dbReference>
<dbReference type="PANTHER" id="PTHR36115:SF9">
    <property type="entry name" value="LMO1584 PROTEIN"/>
    <property type="match status" value="1"/>
</dbReference>
<proteinExistence type="predicted"/>
<keyword evidence="9" id="KW-1185">Reference proteome</keyword>
<evidence type="ECO:0000256" key="6">
    <source>
        <dbReference type="SAM" id="Phobius"/>
    </source>
</evidence>
<dbReference type="PANTHER" id="PTHR36115">
    <property type="entry name" value="PROLINE-RICH ANTIGEN HOMOLOG-RELATED"/>
    <property type="match status" value="1"/>
</dbReference>
<keyword evidence="5 6" id="KW-0472">Membrane</keyword>
<dbReference type="EMBL" id="RJUF01000192">
    <property type="protein sequence ID" value="MCP9765794.1"/>
    <property type="molecule type" value="Genomic_DNA"/>
</dbReference>
<evidence type="ECO:0000256" key="2">
    <source>
        <dbReference type="ARBA" id="ARBA00022475"/>
    </source>
</evidence>
<keyword evidence="3 6" id="KW-0812">Transmembrane</keyword>
<evidence type="ECO:0000256" key="4">
    <source>
        <dbReference type="ARBA" id="ARBA00022989"/>
    </source>
</evidence>
<evidence type="ECO:0000259" key="7">
    <source>
        <dbReference type="Pfam" id="PF06271"/>
    </source>
</evidence>
<gene>
    <name evidence="8" type="ORF">EGI31_22900</name>
</gene>
<dbReference type="InterPro" id="IPR010432">
    <property type="entry name" value="RDD"/>
</dbReference>
<evidence type="ECO:0000313" key="8">
    <source>
        <dbReference type="EMBL" id="MCP9765794.1"/>
    </source>
</evidence>
<dbReference type="Proteomes" id="UP001204144">
    <property type="component" value="Unassembled WGS sequence"/>
</dbReference>
<comment type="caution">
    <text evidence="8">The sequence shown here is derived from an EMBL/GenBank/DDBJ whole genome shotgun (WGS) entry which is preliminary data.</text>
</comment>
<evidence type="ECO:0000256" key="5">
    <source>
        <dbReference type="ARBA" id="ARBA00023136"/>
    </source>
</evidence>